<dbReference type="EMBL" id="JACIBY010000006">
    <property type="protein sequence ID" value="MBB3839419.1"/>
    <property type="molecule type" value="Genomic_DNA"/>
</dbReference>
<comment type="caution">
    <text evidence="1">The sequence shown here is derived from an EMBL/GenBank/DDBJ whole genome shotgun (WGS) entry which is preliminary data.</text>
</comment>
<proteinExistence type="predicted"/>
<organism evidence="1 2">
    <name type="scientific">Runella defluvii</name>
    <dbReference type="NCBI Taxonomy" id="370973"/>
    <lineage>
        <taxon>Bacteria</taxon>
        <taxon>Pseudomonadati</taxon>
        <taxon>Bacteroidota</taxon>
        <taxon>Cytophagia</taxon>
        <taxon>Cytophagales</taxon>
        <taxon>Spirosomataceae</taxon>
        <taxon>Runella</taxon>
    </lineage>
</organism>
<reference evidence="1 2" key="1">
    <citation type="submission" date="2020-08" db="EMBL/GenBank/DDBJ databases">
        <title>Genomic Encyclopedia of Type Strains, Phase IV (KMG-IV): sequencing the most valuable type-strain genomes for metagenomic binning, comparative biology and taxonomic classification.</title>
        <authorList>
            <person name="Goeker M."/>
        </authorList>
    </citation>
    <scope>NUCLEOTIDE SEQUENCE [LARGE SCALE GENOMIC DNA]</scope>
    <source>
        <strain evidence="1 2">DSM 17976</strain>
    </source>
</reference>
<evidence type="ECO:0000313" key="1">
    <source>
        <dbReference type="EMBL" id="MBB3839419.1"/>
    </source>
</evidence>
<name>A0A7W5ZPN8_9BACT</name>
<dbReference type="RefSeq" id="WP_183975655.1">
    <property type="nucleotide sequence ID" value="NZ_JACIBY010000006.1"/>
</dbReference>
<dbReference type="Proteomes" id="UP000541352">
    <property type="component" value="Unassembled WGS sequence"/>
</dbReference>
<evidence type="ECO:0008006" key="3">
    <source>
        <dbReference type="Google" id="ProtNLM"/>
    </source>
</evidence>
<evidence type="ECO:0000313" key="2">
    <source>
        <dbReference type="Proteomes" id="UP000541352"/>
    </source>
</evidence>
<dbReference type="AlphaFoldDB" id="A0A7W5ZPN8"/>
<keyword evidence="2" id="KW-1185">Reference proteome</keyword>
<accession>A0A7W5ZPN8</accession>
<gene>
    <name evidence="1" type="ORF">FHS57_003425</name>
</gene>
<sequence>MKVLLDENIPKKLKYRLSSFDVTTVSERGWNGKKNGQLLALMLIEGIDILLTVDKNLAYQQNFDKYPITVIVADTKDNSYESLMFFLPQIKELLITDTLPKGILVINK</sequence>
<protein>
    <recommendedName>
        <fullName evidence="3">DUF5615 domain-containing protein</fullName>
    </recommendedName>
</protein>